<evidence type="ECO:0000256" key="3">
    <source>
        <dbReference type="ARBA" id="ARBA00022884"/>
    </source>
</evidence>
<evidence type="ECO:0000313" key="10">
    <source>
        <dbReference type="EMBL" id="HIQ29555.1"/>
    </source>
</evidence>
<dbReference type="AlphaFoldDB" id="A0A833EC80"/>
<evidence type="ECO:0000256" key="8">
    <source>
        <dbReference type="SAM" id="Coils"/>
    </source>
</evidence>
<protein>
    <recommendedName>
        <fullName evidence="6 7">50S ribosomal protein L3</fullName>
    </recommendedName>
</protein>
<evidence type="ECO:0000256" key="1">
    <source>
        <dbReference type="ARBA" id="ARBA00006540"/>
    </source>
</evidence>
<dbReference type="GO" id="GO:0019843">
    <property type="term" value="F:rRNA binding"/>
    <property type="evidence" value="ECO:0007669"/>
    <property type="project" value="UniProtKB-KW"/>
</dbReference>
<dbReference type="Pfam" id="PF00297">
    <property type="entry name" value="Ribosomal_L3"/>
    <property type="match status" value="1"/>
</dbReference>
<sequence length="329" mass="36631">MGHRKYSAPRRGSLAFLPRGRASRLLPRVKHWPRRLDGAALPMGFVGYKAGTTSVHYIDNTPNSPTMGAEVNKVATVLAVPPLRVVGATLYEKVDGRLRDMLKIWSSNLPEDVKRRVKRLRPNEEEARKRLEQLKNRVAEVRLIVATDTKAVGAGKKPHILEIKVDGEPGKSLEYALSKLGQELRISEVFKEGDYVDVIAVTKGKGFEGVVKRHGVAKLQHKSRKTVRGVGAIGGRSPAYVTYYVPRSGQLGYHRRTEFNRRVLIISQNGDELTPRSGWHRFGVIKTDAVVLEGTVQGPPKRPVVLRTPAKPPTQVEKPEITTVEVKTR</sequence>
<keyword evidence="5" id="KW-0687">Ribonucleoprotein</keyword>
<evidence type="ECO:0000256" key="6">
    <source>
        <dbReference type="ARBA" id="ARBA00035457"/>
    </source>
</evidence>
<evidence type="ECO:0000256" key="5">
    <source>
        <dbReference type="ARBA" id="ARBA00023274"/>
    </source>
</evidence>
<comment type="similarity">
    <text evidence="1">Belongs to the universal ribosomal protein uL3 family.</text>
</comment>
<dbReference type="PANTHER" id="PTHR11363">
    <property type="entry name" value="60S RIBOSOMAL PROTEIN L3-RELATED"/>
    <property type="match status" value="1"/>
</dbReference>
<evidence type="ECO:0000256" key="2">
    <source>
        <dbReference type="ARBA" id="ARBA00022730"/>
    </source>
</evidence>
<evidence type="ECO:0000256" key="7">
    <source>
        <dbReference type="NCBIfam" id="TIGR03626"/>
    </source>
</evidence>
<dbReference type="Gene3D" id="4.10.960.10">
    <property type="entry name" value="Ribosomal protein L3, domain 3"/>
    <property type="match status" value="1"/>
</dbReference>
<keyword evidence="8" id="KW-0175">Coiled coil</keyword>
<dbReference type="EMBL" id="DQVM01000063">
    <property type="protein sequence ID" value="HIQ29555.1"/>
    <property type="molecule type" value="Genomic_DNA"/>
</dbReference>
<dbReference type="InterPro" id="IPR000597">
    <property type="entry name" value="Ribosomal_uL3"/>
</dbReference>
<dbReference type="InterPro" id="IPR044892">
    <property type="entry name" value="Ribosomal_L3_dom_3_arc_sf"/>
</dbReference>
<evidence type="ECO:0000313" key="11">
    <source>
        <dbReference type="Proteomes" id="UP000608579"/>
    </source>
</evidence>
<keyword evidence="4 10" id="KW-0689">Ribosomal protein</keyword>
<dbReference type="GO" id="GO:0003735">
    <property type="term" value="F:structural constituent of ribosome"/>
    <property type="evidence" value="ECO:0007669"/>
    <property type="project" value="UniProtKB-UniRule"/>
</dbReference>
<dbReference type="NCBIfam" id="TIGR03626">
    <property type="entry name" value="L3_arch"/>
    <property type="match status" value="1"/>
</dbReference>
<reference evidence="10" key="1">
    <citation type="journal article" date="2020" name="ISME J.">
        <title>Gammaproteobacteria mediating utilization of methyl-, sulfur- and petroleum organic compounds in deep ocean hydrothermal plumes.</title>
        <authorList>
            <person name="Zhou Z."/>
            <person name="Liu Y."/>
            <person name="Pan J."/>
            <person name="Cron B.R."/>
            <person name="Toner B.M."/>
            <person name="Anantharaman K."/>
            <person name="Breier J.A."/>
            <person name="Dick G.J."/>
            <person name="Li M."/>
        </authorList>
    </citation>
    <scope>NUCLEOTIDE SEQUENCE</scope>
    <source>
        <strain evidence="10">SZUA-1515</strain>
    </source>
</reference>
<feature type="coiled-coil region" evidence="8">
    <location>
        <begin position="117"/>
        <end position="144"/>
    </location>
</feature>
<dbReference type="Gene3D" id="3.30.1430.10">
    <property type="match status" value="1"/>
</dbReference>
<dbReference type="GO" id="GO:0022625">
    <property type="term" value="C:cytosolic large ribosomal subunit"/>
    <property type="evidence" value="ECO:0007669"/>
    <property type="project" value="UniProtKB-UniRule"/>
</dbReference>
<organism evidence="10 11">
    <name type="scientific">Caldiarchaeum subterraneum</name>
    <dbReference type="NCBI Taxonomy" id="311458"/>
    <lineage>
        <taxon>Archaea</taxon>
        <taxon>Nitrososphaerota</taxon>
        <taxon>Candidatus Caldarchaeales</taxon>
        <taxon>Candidatus Caldarchaeaceae</taxon>
        <taxon>Candidatus Caldarchaeum</taxon>
    </lineage>
</organism>
<dbReference type="Gene3D" id="2.40.30.10">
    <property type="entry name" value="Translation factors"/>
    <property type="match status" value="1"/>
</dbReference>
<dbReference type="GO" id="GO:0006412">
    <property type="term" value="P:translation"/>
    <property type="evidence" value="ECO:0007669"/>
    <property type="project" value="UniProtKB-UniRule"/>
</dbReference>
<keyword evidence="3" id="KW-0694">RNA-binding</keyword>
<comment type="caution">
    <text evidence="10">The sequence shown here is derived from an EMBL/GenBank/DDBJ whole genome shotgun (WGS) entry which is preliminary data.</text>
</comment>
<proteinExistence type="inferred from homology"/>
<evidence type="ECO:0000256" key="4">
    <source>
        <dbReference type="ARBA" id="ARBA00022980"/>
    </source>
</evidence>
<gene>
    <name evidence="10" type="ORF">EYH45_03225</name>
</gene>
<name>A0A833EC80_CALS0</name>
<dbReference type="SUPFAM" id="SSF50447">
    <property type="entry name" value="Translation proteins"/>
    <property type="match status" value="1"/>
</dbReference>
<dbReference type="PANTHER" id="PTHR11363:SF5">
    <property type="entry name" value="LARGE RIBOSOMAL SUBUNIT PROTEIN UL3"/>
    <property type="match status" value="1"/>
</dbReference>
<dbReference type="InterPro" id="IPR045077">
    <property type="entry name" value="L3_arc_euk"/>
</dbReference>
<keyword evidence="2" id="KW-0699">rRNA-binding</keyword>
<dbReference type="InterPro" id="IPR009000">
    <property type="entry name" value="Transl_B-barrel_sf"/>
</dbReference>
<accession>A0A833EC80</accession>
<feature type="region of interest" description="Disordered" evidence="9">
    <location>
        <begin position="308"/>
        <end position="329"/>
    </location>
</feature>
<dbReference type="InterPro" id="IPR019928">
    <property type="entry name" value="Ribosomal_uL3_arc"/>
</dbReference>
<dbReference type="NCBIfam" id="NF003261">
    <property type="entry name" value="PRK04231.1"/>
    <property type="match status" value="1"/>
</dbReference>
<dbReference type="InterPro" id="IPR019926">
    <property type="entry name" value="Ribosomal_uL3_CS"/>
</dbReference>
<dbReference type="PROSITE" id="PS00474">
    <property type="entry name" value="RIBOSOMAL_L3"/>
    <property type="match status" value="1"/>
</dbReference>
<dbReference type="Proteomes" id="UP000608579">
    <property type="component" value="Unassembled WGS sequence"/>
</dbReference>
<evidence type="ECO:0000256" key="9">
    <source>
        <dbReference type="SAM" id="MobiDB-lite"/>
    </source>
</evidence>